<evidence type="ECO:0000256" key="4">
    <source>
        <dbReference type="PIRSR" id="PIRSR600760-2"/>
    </source>
</evidence>
<dbReference type="InterPro" id="IPR020550">
    <property type="entry name" value="Inositol_monophosphatase_CS"/>
</dbReference>
<reference evidence="5 6" key="1">
    <citation type="submission" date="2019-08" db="EMBL/GenBank/DDBJ databases">
        <title>Identification of a novel species of the genus Boseongicola.</title>
        <authorList>
            <person name="Zhang X.-Q."/>
        </authorList>
    </citation>
    <scope>NUCLEOTIDE SEQUENCE [LARGE SCALE GENOMIC DNA]</scope>
    <source>
        <strain evidence="5 6">HY14</strain>
    </source>
</reference>
<evidence type="ECO:0000313" key="5">
    <source>
        <dbReference type="EMBL" id="TYB77840.1"/>
    </source>
</evidence>
<dbReference type="Gene3D" id="3.30.540.10">
    <property type="entry name" value="Fructose-1,6-Bisphosphatase, subunit A, domain 1"/>
    <property type="match status" value="1"/>
</dbReference>
<dbReference type="GO" id="GO:0046854">
    <property type="term" value="P:phosphatidylinositol phosphate biosynthetic process"/>
    <property type="evidence" value="ECO:0007669"/>
    <property type="project" value="InterPro"/>
</dbReference>
<dbReference type="PANTHER" id="PTHR20854">
    <property type="entry name" value="INOSITOL MONOPHOSPHATASE"/>
    <property type="match status" value="1"/>
</dbReference>
<keyword evidence="2 4" id="KW-0479">Metal-binding</keyword>
<dbReference type="GO" id="GO:0008934">
    <property type="term" value="F:inositol monophosphate 1-phosphatase activity"/>
    <property type="evidence" value="ECO:0007669"/>
    <property type="project" value="TreeGrafter"/>
</dbReference>
<dbReference type="PANTHER" id="PTHR20854:SF4">
    <property type="entry name" value="INOSITOL-1-MONOPHOSPHATASE-RELATED"/>
    <property type="match status" value="1"/>
</dbReference>
<accession>A0A5D0R859</accession>
<dbReference type="Proteomes" id="UP000322080">
    <property type="component" value="Unassembled WGS sequence"/>
</dbReference>
<dbReference type="GO" id="GO:0046872">
    <property type="term" value="F:metal ion binding"/>
    <property type="evidence" value="ECO:0007669"/>
    <property type="project" value="UniProtKB-KW"/>
</dbReference>
<comment type="similarity">
    <text evidence="1">Belongs to the inositol monophosphatase superfamily.</text>
</comment>
<gene>
    <name evidence="5" type="ORF">FVF75_16485</name>
</gene>
<dbReference type="AlphaFoldDB" id="A0A5D0R859"/>
<sequence>MREVDDLSLLVGAAHEAGDIARRYFRRDPKVWDKPGSAGPVSEADLEVDAMLHDRLIGARPDYGWLSEETPDSQARLGTDRLFIVDPIDGTRAFIEGDPSWSHSLAVVRGGEVSAAVVYIPVSGKLYAAARGQGATLNDAPVAVSGQTELTGAAVLGTRANFEPWHWAEADVPEVRRKFRSSLAYRMSLVAEGRYDAMLSLRATWEWDVAAGALIVTEAGGRVSDRRGAALRFNNAMPQVNGVVAAGPVLHEELGRRLV</sequence>
<feature type="binding site" evidence="4">
    <location>
        <position position="208"/>
    </location>
    <ligand>
        <name>Mg(2+)</name>
        <dbReference type="ChEBI" id="CHEBI:18420"/>
        <label>1</label>
        <note>catalytic</note>
    </ligand>
</feature>
<dbReference type="PROSITE" id="PS00630">
    <property type="entry name" value="IMP_2"/>
    <property type="match status" value="1"/>
</dbReference>
<dbReference type="GO" id="GO:0007165">
    <property type="term" value="P:signal transduction"/>
    <property type="evidence" value="ECO:0007669"/>
    <property type="project" value="TreeGrafter"/>
</dbReference>
<keyword evidence="3 4" id="KW-0460">Magnesium</keyword>
<dbReference type="PRINTS" id="PR00377">
    <property type="entry name" value="IMPHPHTASES"/>
</dbReference>
<proteinExistence type="inferred from homology"/>
<dbReference type="Pfam" id="PF00459">
    <property type="entry name" value="Inositol_P"/>
    <property type="match status" value="1"/>
</dbReference>
<dbReference type="RefSeq" id="WP_148379877.1">
    <property type="nucleotide sequence ID" value="NZ_VSIY01000015.1"/>
</dbReference>
<comment type="caution">
    <text evidence="5">The sequence shown here is derived from an EMBL/GenBank/DDBJ whole genome shotgun (WGS) entry which is preliminary data.</text>
</comment>
<dbReference type="SUPFAM" id="SSF56655">
    <property type="entry name" value="Carbohydrate phosphatase"/>
    <property type="match status" value="1"/>
</dbReference>
<feature type="binding site" evidence="4">
    <location>
        <position position="88"/>
    </location>
    <ligand>
        <name>Mg(2+)</name>
        <dbReference type="ChEBI" id="CHEBI:18420"/>
        <label>1</label>
        <note>catalytic</note>
    </ligand>
</feature>
<organism evidence="5 6">
    <name type="scientific">Maritimibacter fusiformis</name>
    <dbReference type="NCBI Taxonomy" id="2603819"/>
    <lineage>
        <taxon>Bacteria</taxon>
        <taxon>Pseudomonadati</taxon>
        <taxon>Pseudomonadota</taxon>
        <taxon>Alphaproteobacteria</taxon>
        <taxon>Rhodobacterales</taxon>
        <taxon>Roseobacteraceae</taxon>
        <taxon>Maritimibacter</taxon>
    </lineage>
</organism>
<feature type="binding site" evidence="4">
    <location>
        <position position="89"/>
    </location>
    <ligand>
        <name>Mg(2+)</name>
        <dbReference type="ChEBI" id="CHEBI:18420"/>
        <label>1</label>
        <note>catalytic</note>
    </ligand>
</feature>
<evidence type="ECO:0000256" key="2">
    <source>
        <dbReference type="ARBA" id="ARBA00022723"/>
    </source>
</evidence>
<dbReference type="InterPro" id="IPR000760">
    <property type="entry name" value="Inositol_monophosphatase-like"/>
</dbReference>
<dbReference type="EMBL" id="VSIY01000015">
    <property type="protein sequence ID" value="TYB77840.1"/>
    <property type="molecule type" value="Genomic_DNA"/>
</dbReference>
<dbReference type="Gene3D" id="3.40.190.80">
    <property type="match status" value="1"/>
</dbReference>
<evidence type="ECO:0000256" key="3">
    <source>
        <dbReference type="ARBA" id="ARBA00022842"/>
    </source>
</evidence>
<evidence type="ECO:0000313" key="6">
    <source>
        <dbReference type="Proteomes" id="UP000322080"/>
    </source>
</evidence>
<feature type="binding site" evidence="4">
    <location>
        <position position="86"/>
    </location>
    <ligand>
        <name>Mg(2+)</name>
        <dbReference type="ChEBI" id="CHEBI:18420"/>
        <label>1</label>
        <note>catalytic</note>
    </ligand>
</feature>
<protein>
    <submittedName>
        <fullName evidence="5">3'(2'),5'-bisphosphate nucleotidase CysQ</fullName>
    </submittedName>
</protein>
<evidence type="ECO:0000256" key="1">
    <source>
        <dbReference type="ARBA" id="ARBA00009759"/>
    </source>
</evidence>
<name>A0A5D0R859_9RHOB</name>
<comment type="cofactor">
    <cofactor evidence="4">
        <name>Mg(2+)</name>
        <dbReference type="ChEBI" id="CHEBI:18420"/>
    </cofactor>
</comment>
<keyword evidence="6" id="KW-1185">Reference proteome</keyword>
<feature type="binding site" evidence="4">
    <location>
        <position position="68"/>
    </location>
    <ligand>
        <name>Mg(2+)</name>
        <dbReference type="ChEBI" id="CHEBI:18420"/>
        <label>1</label>
        <note>catalytic</note>
    </ligand>
</feature>
<dbReference type="GO" id="GO:0006020">
    <property type="term" value="P:inositol metabolic process"/>
    <property type="evidence" value="ECO:0007669"/>
    <property type="project" value="TreeGrafter"/>
</dbReference>
<dbReference type="CDD" id="cd01638">
    <property type="entry name" value="CysQ"/>
    <property type="match status" value="1"/>
</dbReference>